<organism evidence="2 3">
    <name type="scientific">Niastella vici</name>
    <dbReference type="NCBI Taxonomy" id="1703345"/>
    <lineage>
        <taxon>Bacteria</taxon>
        <taxon>Pseudomonadati</taxon>
        <taxon>Bacteroidota</taxon>
        <taxon>Chitinophagia</taxon>
        <taxon>Chitinophagales</taxon>
        <taxon>Chitinophagaceae</taxon>
        <taxon>Niastella</taxon>
    </lineage>
</organism>
<protein>
    <recommendedName>
        <fullName evidence="1">Protein kinase domain-containing protein</fullName>
    </recommendedName>
</protein>
<evidence type="ECO:0000259" key="1">
    <source>
        <dbReference type="PROSITE" id="PS50011"/>
    </source>
</evidence>
<accession>A0A1V9FKF3</accession>
<dbReference type="GO" id="GO:0004674">
    <property type="term" value="F:protein serine/threonine kinase activity"/>
    <property type="evidence" value="ECO:0007669"/>
    <property type="project" value="TreeGrafter"/>
</dbReference>
<sequence length="262" mass="30174">MGITRFDRDFLVHYKIEKFFRPEIKGGQKVVHFPIIDGIKQVMKIYAGGKDERFQREMDIYAKFKGNPGLPVISKIEEYHGELLVFEEYVEGDPLSDIISSYTGDAGKIRKLLLGICDIMTPIWKSKYVHRDLKPENIMIQPDTSPVVLDFGIARDLDGVSITATGFQPLTWKWASPEQYAGKKEMISYRTDFFSLGVIAYYLYHNTMPFGDKIDVIDVKFKSGDETYEIDKACTLEKFIRESMRFSVAQRPRLVEDLIALL</sequence>
<dbReference type="OrthoDB" id="9813021at2"/>
<dbReference type="STRING" id="1703345.A3860_39180"/>
<dbReference type="Gene3D" id="1.10.510.10">
    <property type="entry name" value="Transferase(Phosphotransferase) domain 1"/>
    <property type="match status" value="1"/>
</dbReference>
<dbReference type="PANTHER" id="PTHR44167">
    <property type="entry name" value="OVARIAN-SPECIFIC SERINE/THREONINE-PROTEIN KINASE LOK-RELATED"/>
    <property type="match status" value="1"/>
</dbReference>
<evidence type="ECO:0000313" key="2">
    <source>
        <dbReference type="EMBL" id="OQP58834.1"/>
    </source>
</evidence>
<dbReference type="GO" id="GO:0005524">
    <property type="term" value="F:ATP binding"/>
    <property type="evidence" value="ECO:0007669"/>
    <property type="project" value="InterPro"/>
</dbReference>
<dbReference type="PROSITE" id="PS50011">
    <property type="entry name" value="PROTEIN_KINASE_DOM"/>
    <property type="match status" value="1"/>
</dbReference>
<dbReference type="InterPro" id="IPR000719">
    <property type="entry name" value="Prot_kinase_dom"/>
</dbReference>
<name>A0A1V9FKF3_9BACT</name>
<dbReference type="GO" id="GO:0005737">
    <property type="term" value="C:cytoplasm"/>
    <property type="evidence" value="ECO:0007669"/>
    <property type="project" value="TreeGrafter"/>
</dbReference>
<feature type="domain" description="Protein kinase" evidence="1">
    <location>
        <begin position="1"/>
        <end position="262"/>
    </location>
</feature>
<dbReference type="PANTHER" id="PTHR44167:SF31">
    <property type="entry name" value="PROTEIN CBG02007"/>
    <property type="match status" value="1"/>
</dbReference>
<dbReference type="Proteomes" id="UP000192796">
    <property type="component" value="Unassembled WGS sequence"/>
</dbReference>
<reference evidence="2 3" key="1">
    <citation type="submission" date="2016-03" db="EMBL/GenBank/DDBJ databases">
        <title>Niastella vici sp. nov., isolated from farmland soil.</title>
        <authorList>
            <person name="Chen L."/>
            <person name="Wang D."/>
            <person name="Yang S."/>
            <person name="Wang G."/>
        </authorList>
    </citation>
    <scope>NUCLEOTIDE SEQUENCE [LARGE SCALE GENOMIC DNA]</scope>
    <source>
        <strain evidence="2 3">DJ57</strain>
    </source>
</reference>
<dbReference type="SMART" id="SM00220">
    <property type="entry name" value="S_TKc"/>
    <property type="match status" value="1"/>
</dbReference>
<dbReference type="AlphaFoldDB" id="A0A1V9FKF3"/>
<dbReference type="InterPro" id="IPR008271">
    <property type="entry name" value="Ser/Thr_kinase_AS"/>
</dbReference>
<comment type="caution">
    <text evidence="2">The sequence shown here is derived from an EMBL/GenBank/DDBJ whole genome shotgun (WGS) entry which is preliminary data.</text>
</comment>
<dbReference type="RefSeq" id="WP_081155125.1">
    <property type="nucleotide sequence ID" value="NZ_LVYD01000092.1"/>
</dbReference>
<dbReference type="InterPro" id="IPR011009">
    <property type="entry name" value="Kinase-like_dom_sf"/>
</dbReference>
<keyword evidence="3" id="KW-1185">Reference proteome</keyword>
<dbReference type="EMBL" id="LVYD01000092">
    <property type="protein sequence ID" value="OQP58834.1"/>
    <property type="molecule type" value="Genomic_DNA"/>
</dbReference>
<dbReference type="Pfam" id="PF00069">
    <property type="entry name" value="Pkinase"/>
    <property type="match status" value="1"/>
</dbReference>
<gene>
    <name evidence="2" type="ORF">A3860_39180</name>
</gene>
<dbReference type="PROSITE" id="PS00108">
    <property type="entry name" value="PROTEIN_KINASE_ST"/>
    <property type="match status" value="1"/>
</dbReference>
<evidence type="ECO:0000313" key="3">
    <source>
        <dbReference type="Proteomes" id="UP000192796"/>
    </source>
</evidence>
<dbReference type="SUPFAM" id="SSF56112">
    <property type="entry name" value="Protein kinase-like (PK-like)"/>
    <property type="match status" value="1"/>
</dbReference>
<proteinExistence type="predicted"/>